<dbReference type="KEGG" id="caa:Caka_1565"/>
<evidence type="ECO:0000313" key="3">
    <source>
        <dbReference type="Proteomes" id="UP000000925"/>
    </source>
</evidence>
<name>D5EJI5_CORAD</name>
<protein>
    <recommendedName>
        <fullName evidence="4">Cold-shock DNA-binding domain protein</fullName>
    </recommendedName>
</protein>
<keyword evidence="1" id="KW-0812">Transmembrane</keyword>
<feature type="transmembrane region" description="Helical" evidence="1">
    <location>
        <begin position="93"/>
        <end position="114"/>
    </location>
</feature>
<organism evidence="2 3">
    <name type="scientific">Coraliomargarita akajimensis (strain DSM 45221 / IAM 15411 / JCM 23193 / KCTC 12865 / 04OKA010-24)</name>
    <dbReference type="NCBI Taxonomy" id="583355"/>
    <lineage>
        <taxon>Bacteria</taxon>
        <taxon>Pseudomonadati</taxon>
        <taxon>Verrucomicrobiota</taxon>
        <taxon>Opitutia</taxon>
        <taxon>Puniceicoccales</taxon>
        <taxon>Coraliomargaritaceae</taxon>
        <taxon>Coraliomargarita</taxon>
    </lineage>
</organism>
<dbReference type="OrthoDB" id="72963at2"/>
<gene>
    <name evidence="2" type="ordered locus">Caka_1565</name>
</gene>
<proteinExistence type="predicted"/>
<dbReference type="Pfam" id="PF06961">
    <property type="entry name" value="DUF1294"/>
    <property type="match status" value="1"/>
</dbReference>
<sequence length="123" mass="14528">MLKALPFLLILPVIATIRLSGRIDWQFVVGFLVCISLLTYILYWRDKRRAEKSGWRVSESTLHILELLGGWPVAILAQEQFRHKTTKRSFRRIFFAIIALHQYICIEYIFHWPIARGLMNLIT</sequence>
<dbReference type="EMBL" id="CP001998">
    <property type="protein sequence ID" value="ADE54584.1"/>
    <property type="molecule type" value="Genomic_DNA"/>
</dbReference>
<reference evidence="2 3" key="1">
    <citation type="journal article" date="2010" name="Stand. Genomic Sci.">
        <title>Complete genome sequence of Coraliomargarita akajimensis type strain (04OKA010-24).</title>
        <authorList>
            <person name="Mavromatis K."/>
            <person name="Abt B."/>
            <person name="Brambilla E."/>
            <person name="Lapidus A."/>
            <person name="Copeland A."/>
            <person name="Deshpande S."/>
            <person name="Nolan M."/>
            <person name="Lucas S."/>
            <person name="Tice H."/>
            <person name="Cheng J.F."/>
            <person name="Han C."/>
            <person name="Detter J.C."/>
            <person name="Woyke T."/>
            <person name="Goodwin L."/>
            <person name="Pitluck S."/>
            <person name="Held B."/>
            <person name="Brettin T."/>
            <person name="Tapia R."/>
            <person name="Ivanova N."/>
            <person name="Mikhailova N."/>
            <person name="Pati A."/>
            <person name="Liolios K."/>
            <person name="Chen A."/>
            <person name="Palaniappan K."/>
            <person name="Land M."/>
            <person name="Hauser L."/>
            <person name="Chang Y.J."/>
            <person name="Jeffries C.D."/>
            <person name="Rohde M."/>
            <person name="Goker M."/>
            <person name="Bristow J."/>
            <person name="Eisen J.A."/>
            <person name="Markowitz V."/>
            <person name="Hugenholtz P."/>
            <person name="Klenk H.P."/>
            <person name="Kyrpides N.C."/>
        </authorList>
    </citation>
    <scope>NUCLEOTIDE SEQUENCE [LARGE SCALE GENOMIC DNA]</scope>
    <source>
        <strain evidence="3">DSM 45221 / IAM 15411 / JCM 23193 / KCTC 12865</strain>
    </source>
</reference>
<evidence type="ECO:0000256" key="1">
    <source>
        <dbReference type="SAM" id="Phobius"/>
    </source>
</evidence>
<accession>D5EJI5</accession>
<keyword evidence="3" id="KW-1185">Reference proteome</keyword>
<dbReference type="STRING" id="583355.Caka_1565"/>
<dbReference type="InterPro" id="IPR010718">
    <property type="entry name" value="DUF1294"/>
</dbReference>
<feature type="transmembrane region" description="Helical" evidence="1">
    <location>
        <begin position="25"/>
        <end position="43"/>
    </location>
</feature>
<evidence type="ECO:0008006" key="4">
    <source>
        <dbReference type="Google" id="ProtNLM"/>
    </source>
</evidence>
<dbReference type="AlphaFoldDB" id="D5EJI5"/>
<dbReference type="HOGENOM" id="CLU_091970_1_3_0"/>
<dbReference type="eggNOG" id="COG3326">
    <property type="taxonomic scope" value="Bacteria"/>
</dbReference>
<keyword evidence="1" id="KW-0472">Membrane</keyword>
<dbReference type="Proteomes" id="UP000000925">
    <property type="component" value="Chromosome"/>
</dbReference>
<dbReference type="RefSeq" id="WP_013043306.1">
    <property type="nucleotide sequence ID" value="NC_014008.1"/>
</dbReference>
<evidence type="ECO:0000313" key="2">
    <source>
        <dbReference type="EMBL" id="ADE54584.1"/>
    </source>
</evidence>
<keyword evidence="1" id="KW-1133">Transmembrane helix</keyword>